<organism evidence="2 3">
    <name type="scientific">Longicatena caecimuris</name>
    <dbReference type="NCBI Taxonomy" id="1796635"/>
    <lineage>
        <taxon>Bacteria</taxon>
        <taxon>Bacillati</taxon>
        <taxon>Bacillota</taxon>
        <taxon>Erysipelotrichia</taxon>
        <taxon>Erysipelotrichales</taxon>
        <taxon>Erysipelotrichaceae</taxon>
        <taxon>Longicatena</taxon>
    </lineage>
</organism>
<name>A0A4R3T8T4_9FIRM</name>
<dbReference type="EMBL" id="SMBP01000015">
    <property type="protein sequence ID" value="TCU58221.1"/>
    <property type="molecule type" value="Genomic_DNA"/>
</dbReference>
<sequence>MIGEPAKEPKELKAALKAYAKKDKMIQALYLQLMIYEEQQSYVVAVDADATNLKDVFDQLADAGRKHLKGMYLDFVAVHSELGIHVAEKTEPFYKKMFYKKLDIPFLAVIEECFHLKDGRCVVGVKVLHGKLSDNGEISCLNEQRERLFTSCVQGIEYGRERVKVAKVNDTGRYGSHYGILMKDHPEDFKKGYFLSGK</sequence>
<evidence type="ECO:0000259" key="1">
    <source>
        <dbReference type="Pfam" id="PF14581"/>
    </source>
</evidence>
<dbReference type="Pfam" id="PF14581">
    <property type="entry name" value="SseB_C"/>
    <property type="match status" value="1"/>
</dbReference>
<reference evidence="2 3" key="1">
    <citation type="submission" date="2019-03" db="EMBL/GenBank/DDBJ databases">
        <title>Genomic Encyclopedia of Type Strains, Phase IV (KMG-IV): sequencing the most valuable type-strain genomes for metagenomic binning, comparative biology and taxonomic classification.</title>
        <authorList>
            <person name="Goeker M."/>
        </authorList>
    </citation>
    <scope>NUCLEOTIDE SEQUENCE [LARGE SCALE GENOMIC DNA]</scope>
    <source>
        <strain evidence="2 3">DSM 29481</strain>
    </source>
</reference>
<protein>
    <submittedName>
        <fullName evidence="2">Type III secretion system (T3SS) SseB-like protein</fullName>
    </submittedName>
</protein>
<dbReference type="Proteomes" id="UP000295773">
    <property type="component" value="Unassembled WGS sequence"/>
</dbReference>
<dbReference type="InterPro" id="IPR009000">
    <property type="entry name" value="Transl_B-barrel_sf"/>
</dbReference>
<dbReference type="Gene3D" id="2.40.30.10">
    <property type="entry name" value="Translation factors"/>
    <property type="match status" value="1"/>
</dbReference>
<dbReference type="AlphaFoldDB" id="A0A4R3T8T4"/>
<evidence type="ECO:0000313" key="2">
    <source>
        <dbReference type="EMBL" id="TCU58221.1"/>
    </source>
</evidence>
<dbReference type="SUPFAM" id="SSF50447">
    <property type="entry name" value="Translation proteins"/>
    <property type="match status" value="1"/>
</dbReference>
<comment type="caution">
    <text evidence="2">The sequence shown here is derived from an EMBL/GenBank/DDBJ whole genome shotgun (WGS) entry which is preliminary data.</text>
</comment>
<keyword evidence="3" id="KW-1185">Reference proteome</keyword>
<gene>
    <name evidence="2" type="ORF">EDD61_11519</name>
</gene>
<dbReference type="RefSeq" id="WP_243642713.1">
    <property type="nucleotide sequence ID" value="NZ_JANKBG010000014.1"/>
</dbReference>
<feature type="domain" description="SseB protein C-terminal" evidence="1">
    <location>
        <begin position="2"/>
        <end position="96"/>
    </location>
</feature>
<accession>A0A4R3T8T4</accession>
<proteinExistence type="predicted"/>
<dbReference type="InterPro" id="IPR027945">
    <property type="entry name" value="SseB_C"/>
</dbReference>
<evidence type="ECO:0000313" key="3">
    <source>
        <dbReference type="Proteomes" id="UP000295773"/>
    </source>
</evidence>